<accession>A0A4R1H9N1</accession>
<dbReference type="Pfam" id="PF09990">
    <property type="entry name" value="DUF2231"/>
    <property type="match status" value="1"/>
</dbReference>
<dbReference type="OrthoDB" id="2873672at2"/>
<evidence type="ECO:0000313" key="3">
    <source>
        <dbReference type="EMBL" id="TCK18008.1"/>
    </source>
</evidence>
<organism evidence="3 4">
    <name type="scientific">Thiogranum longum</name>
    <dbReference type="NCBI Taxonomy" id="1537524"/>
    <lineage>
        <taxon>Bacteria</taxon>
        <taxon>Pseudomonadati</taxon>
        <taxon>Pseudomonadota</taxon>
        <taxon>Gammaproteobacteria</taxon>
        <taxon>Chromatiales</taxon>
        <taxon>Ectothiorhodospiraceae</taxon>
        <taxon>Thiogranum</taxon>
    </lineage>
</organism>
<keyword evidence="1" id="KW-0472">Membrane</keyword>
<evidence type="ECO:0000259" key="2">
    <source>
        <dbReference type="Pfam" id="PF09990"/>
    </source>
</evidence>
<keyword evidence="1" id="KW-1133">Transmembrane helix</keyword>
<feature type="transmembrane region" description="Helical" evidence="1">
    <location>
        <begin position="43"/>
        <end position="67"/>
    </location>
</feature>
<dbReference type="AlphaFoldDB" id="A0A4R1H9N1"/>
<dbReference type="RefSeq" id="WP_132971840.1">
    <property type="nucleotide sequence ID" value="NZ_SMFX01000001.1"/>
</dbReference>
<evidence type="ECO:0000313" key="4">
    <source>
        <dbReference type="Proteomes" id="UP000295707"/>
    </source>
</evidence>
<dbReference type="InterPro" id="IPR019251">
    <property type="entry name" value="DUF2231_TM"/>
</dbReference>
<proteinExistence type="predicted"/>
<reference evidence="3 4" key="1">
    <citation type="submission" date="2019-03" db="EMBL/GenBank/DDBJ databases">
        <title>Genomic Encyclopedia of Type Strains, Phase IV (KMG-IV): sequencing the most valuable type-strain genomes for metagenomic binning, comparative biology and taxonomic classification.</title>
        <authorList>
            <person name="Goeker M."/>
        </authorList>
    </citation>
    <scope>NUCLEOTIDE SEQUENCE [LARGE SCALE GENOMIC DNA]</scope>
    <source>
        <strain evidence="3 4">DSM 19610</strain>
    </source>
</reference>
<evidence type="ECO:0000256" key="1">
    <source>
        <dbReference type="SAM" id="Phobius"/>
    </source>
</evidence>
<keyword evidence="4" id="KW-1185">Reference proteome</keyword>
<protein>
    <submittedName>
        <fullName evidence="3">Putative membrane protein</fullName>
    </submittedName>
</protein>
<feature type="transmembrane region" description="Helical" evidence="1">
    <location>
        <begin position="87"/>
        <end position="104"/>
    </location>
</feature>
<name>A0A4R1H9N1_9GAMM</name>
<dbReference type="EMBL" id="SMFX01000001">
    <property type="protein sequence ID" value="TCK18008.1"/>
    <property type="molecule type" value="Genomic_DNA"/>
</dbReference>
<feature type="transmembrane region" description="Helical" evidence="1">
    <location>
        <begin position="12"/>
        <end position="31"/>
    </location>
</feature>
<sequence length="154" mass="16496">MIDIAHIHPMLVHFPIVLFLAAIAIDFFVLVRKGDLASRDCLPTAGLSALVLAALAAIVAATFGDIALDKAVDLGFDKAPLEQHEELGLTTLWILIGLAVWQVFSRWRGMRLAATTGWVFFAISLVGTGTLLTAAYFGGELVYNLGVNVAPVHP</sequence>
<feature type="domain" description="DUF2231" evidence="2">
    <location>
        <begin position="7"/>
        <end position="150"/>
    </location>
</feature>
<gene>
    <name evidence="3" type="ORF">DFR30_1267</name>
</gene>
<feature type="transmembrane region" description="Helical" evidence="1">
    <location>
        <begin position="116"/>
        <end position="137"/>
    </location>
</feature>
<comment type="caution">
    <text evidence="3">The sequence shown here is derived from an EMBL/GenBank/DDBJ whole genome shotgun (WGS) entry which is preliminary data.</text>
</comment>
<dbReference type="Proteomes" id="UP000295707">
    <property type="component" value="Unassembled WGS sequence"/>
</dbReference>
<keyword evidence="1" id="KW-0812">Transmembrane</keyword>